<organism evidence="1 2">
    <name type="scientific">Halogranum rubrum</name>
    <dbReference type="NCBI Taxonomy" id="553466"/>
    <lineage>
        <taxon>Archaea</taxon>
        <taxon>Methanobacteriati</taxon>
        <taxon>Methanobacteriota</taxon>
        <taxon>Stenosarchaea group</taxon>
        <taxon>Halobacteria</taxon>
        <taxon>Halobacteriales</taxon>
        <taxon>Haloferacaceae</taxon>
    </lineage>
</organism>
<name>A0A1I4E8X0_9EURY</name>
<proteinExistence type="predicted"/>
<dbReference type="Proteomes" id="UP000199607">
    <property type="component" value="Unassembled WGS sequence"/>
</dbReference>
<keyword evidence="2" id="KW-1185">Reference proteome</keyword>
<reference evidence="2" key="1">
    <citation type="submission" date="2016-10" db="EMBL/GenBank/DDBJ databases">
        <authorList>
            <person name="Varghese N."/>
            <person name="Submissions S."/>
        </authorList>
    </citation>
    <scope>NUCLEOTIDE SEQUENCE [LARGE SCALE GENOMIC DNA]</scope>
    <source>
        <strain evidence="2">CGMCC 1.7738</strain>
    </source>
</reference>
<dbReference type="EMBL" id="FOTC01000002">
    <property type="protein sequence ID" value="SFL01370.1"/>
    <property type="molecule type" value="Genomic_DNA"/>
</dbReference>
<dbReference type="RefSeq" id="WP_009366421.1">
    <property type="nucleotide sequence ID" value="NZ_FOTC01000002.1"/>
</dbReference>
<evidence type="ECO:0000313" key="2">
    <source>
        <dbReference type="Proteomes" id="UP000199607"/>
    </source>
</evidence>
<sequence length="76" mass="8061">MEHITDELVGKHVEGPNGEAIGKVTAVEADKAILKGESGLSASTESALTDDNDRLALEPEQIETVSDDTIYLHADV</sequence>
<protein>
    <recommendedName>
        <fullName evidence="3">PRC-barrel domain-containing protein</fullName>
    </recommendedName>
</protein>
<accession>A0A1I4E8X0</accession>
<evidence type="ECO:0008006" key="3">
    <source>
        <dbReference type="Google" id="ProtNLM"/>
    </source>
</evidence>
<dbReference type="STRING" id="553466.SAMN04487950_1945"/>
<gene>
    <name evidence="1" type="ORF">SAMN04487950_1945</name>
</gene>
<dbReference type="AlphaFoldDB" id="A0A1I4E8X0"/>
<evidence type="ECO:0000313" key="1">
    <source>
        <dbReference type="EMBL" id="SFL01370.1"/>
    </source>
</evidence>